<dbReference type="InterPro" id="IPR036390">
    <property type="entry name" value="WH_DNA-bd_sf"/>
</dbReference>
<reference evidence="7" key="1">
    <citation type="submission" date="2023-07" db="EMBL/GenBank/DDBJ databases">
        <title>Verminephrobacter genomes.</title>
        <authorList>
            <person name="Lund M.B."/>
        </authorList>
    </citation>
    <scope>NUCLEOTIDE SEQUENCE [LARGE SCALE GENOMIC DNA]</scope>
    <source>
        <strain evidence="7">AtM5-05</strain>
    </source>
</reference>
<feature type="domain" description="HTH lysR-type" evidence="5">
    <location>
        <begin position="30"/>
        <end position="87"/>
    </location>
</feature>
<evidence type="ECO:0000313" key="6">
    <source>
        <dbReference type="EMBL" id="MCW5322082.1"/>
    </source>
</evidence>
<dbReference type="InterPro" id="IPR050389">
    <property type="entry name" value="LysR-type_TF"/>
</dbReference>
<dbReference type="Gene3D" id="1.10.10.10">
    <property type="entry name" value="Winged helix-like DNA-binding domain superfamily/Winged helix DNA-binding domain"/>
    <property type="match status" value="1"/>
</dbReference>
<dbReference type="InterPro" id="IPR037402">
    <property type="entry name" value="YidZ_PBP2"/>
</dbReference>
<evidence type="ECO:0000256" key="1">
    <source>
        <dbReference type="ARBA" id="ARBA00009437"/>
    </source>
</evidence>
<organism evidence="6 7">
    <name type="scientific">Verminephrobacter aporrectodeae subsp. tuberculatae</name>
    <dbReference type="NCBI Taxonomy" id="1110392"/>
    <lineage>
        <taxon>Bacteria</taxon>
        <taxon>Pseudomonadati</taxon>
        <taxon>Pseudomonadota</taxon>
        <taxon>Betaproteobacteria</taxon>
        <taxon>Burkholderiales</taxon>
        <taxon>Comamonadaceae</taxon>
        <taxon>Verminephrobacter</taxon>
    </lineage>
</organism>
<comment type="similarity">
    <text evidence="1">Belongs to the LysR transcriptional regulatory family.</text>
</comment>
<evidence type="ECO:0000256" key="4">
    <source>
        <dbReference type="ARBA" id="ARBA00023163"/>
    </source>
</evidence>
<dbReference type="PANTHER" id="PTHR30118">
    <property type="entry name" value="HTH-TYPE TRANSCRIPTIONAL REGULATOR LEUO-RELATED"/>
    <property type="match status" value="1"/>
</dbReference>
<dbReference type="CDD" id="cd08417">
    <property type="entry name" value="PBP2_Nitroaromatics_like"/>
    <property type="match status" value="1"/>
</dbReference>
<dbReference type="PROSITE" id="PS50931">
    <property type="entry name" value="HTH_LYSR"/>
    <property type="match status" value="1"/>
</dbReference>
<comment type="caution">
    <text evidence="6">The sequence shown here is derived from an EMBL/GenBank/DDBJ whole genome shotgun (WGS) entry which is preliminary data.</text>
</comment>
<keyword evidence="2" id="KW-0805">Transcription regulation</keyword>
<dbReference type="InterPro" id="IPR000847">
    <property type="entry name" value="LysR_HTH_N"/>
</dbReference>
<proteinExistence type="inferred from homology"/>
<dbReference type="SUPFAM" id="SSF46785">
    <property type="entry name" value="Winged helix' DNA-binding domain"/>
    <property type="match status" value="1"/>
</dbReference>
<keyword evidence="7" id="KW-1185">Reference proteome</keyword>
<accession>A0ABT3KUR7</accession>
<name>A0ABT3KUR7_9BURK</name>
<keyword evidence="4" id="KW-0804">Transcription</keyword>
<dbReference type="Pfam" id="PF00126">
    <property type="entry name" value="HTH_1"/>
    <property type="match status" value="1"/>
</dbReference>
<dbReference type="Gene3D" id="3.40.190.10">
    <property type="entry name" value="Periplasmic binding protein-like II"/>
    <property type="match status" value="2"/>
</dbReference>
<evidence type="ECO:0000256" key="3">
    <source>
        <dbReference type="ARBA" id="ARBA00023125"/>
    </source>
</evidence>
<dbReference type="InterPro" id="IPR005119">
    <property type="entry name" value="LysR_subst-bd"/>
</dbReference>
<protein>
    <submittedName>
        <fullName evidence="6">LysR family transcriptional regulator</fullName>
    </submittedName>
</protein>
<keyword evidence="3" id="KW-0238">DNA-binding</keyword>
<dbReference type="PANTHER" id="PTHR30118:SF15">
    <property type="entry name" value="TRANSCRIPTIONAL REGULATORY PROTEIN"/>
    <property type="match status" value="1"/>
</dbReference>
<dbReference type="SUPFAM" id="SSF53850">
    <property type="entry name" value="Periplasmic binding protein-like II"/>
    <property type="match status" value="1"/>
</dbReference>
<dbReference type="InterPro" id="IPR036388">
    <property type="entry name" value="WH-like_DNA-bd_sf"/>
</dbReference>
<evidence type="ECO:0000259" key="5">
    <source>
        <dbReference type="PROSITE" id="PS50931"/>
    </source>
</evidence>
<gene>
    <name evidence="6" type="ORF">D5039_13260</name>
</gene>
<evidence type="ECO:0000313" key="7">
    <source>
        <dbReference type="Proteomes" id="UP001208935"/>
    </source>
</evidence>
<evidence type="ECO:0000256" key="2">
    <source>
        <dbReference type="ARBA" id="ARBA00023015"/>
    </source>
</evidence>
<dbReference type="EMBL" id="QZCW01000002">
    <property type="protein sequence ID" value="MCW5322082.1"/>
    <property type="molecule type" value="Genomic_DNA"/>
</dbReference>
<dbReference type="Proteomes" id="UP001208935">
    <property type="component" value="Unassembled WGS sequence"/>
</dbReference>
<dbReference type="Pfam" id="PF03466">
    <property type="entry name" value="LysR_substrate"/>
    <property type="match status" value="1"/>
</dbReference>
<sequence>MGRAVTGKCPTIWPIFKLQKVHMADLFASLDLNLLRVFQILYQTKSTTKTAEILDISQPVVSRSLKKLRVSFNDRLFEWRNNTMLPTAVAHALFSDVDSSLAHARKALERMHAFDSSSSTATFTLGLTDYAIHAIFPPLFAHIHQKAANVSVIFRPVGFEEAFRAIESGEVEFAITSGLIEHSEVVSDFLFFETYVIIGDPEIIRHPRGTMPIDIYIKHPHALCSFSGMARGWVDDMLVRQNRVRQVRAVFNAFSPMIANLPGTGLLATVPRRFIQYADSHFGLTHWDLPFESVQHAFHLAAHKRRRLTPAQRWFKETLLGSLLDPQADGE</sequence>